<proteinExistence type="predicted"/>
<gene>
    <name evidence="2" type="ORF">NCTC10132_00614</name>
</gene>
<dbReference type="Proteomes" id="UP000257559">
    <property type="component" value="Chromosome"/>
</dbReference>
<dbReference type="Pfam" id="PF13475">
    <property type="entry name" value="DUF4116"/>
    <property type="match status" value="1"/>
</dbReference>
<dbReference type="AlphaFoldDB" id="A0A3B0PRE3"/>
<dbReference type="KEGG" id="medw:NCTC10132_00614"/>
<name>A0A3B0PRE3_9BACT</name>
<evidence type="ECO:0000259" key="1">
    <source>
        <dbReference type="Pfam" id="PF13475"/>
    </source>
</evidence>
<dbReference type="EMBL" id="LS991951">
    <property type="protein sequence ID" value="SYV97255.1"/>
    <property type="molecule type" value="Genomic_DNA"/>
</dbReference>
<feature type="non-terminal residue" evidence="2">
    <location>
        <position position="61"/>
    </location>
</feature>
<keyword evidence="3" id="KW-1185">Reference proteome</keyword>
<accession>A0A3B0PRE3</accession>
<feature type="domain" description="DUF4116" evidence="1">
    <location>
        <begin position="4"/>
        <end position="42"/>
    </location>
</feature>
<evidence type="ECO:0000313" key="3">
    <source>
        <dbReference type="Proteomes" id="UP000257559"/>
    </source>
</evidence>
<dbReference type="InterPro" id="IPR025197">
    <property type="entry name" value="DUF4116"/>
</dbReference>
<organism evidence="2 3">
    <name type="scientific">Mycoplasmopsis edwardii</name>
    <dbReference type="NCBI Taxonomy" id="53558"/>
    <lineage>
        <taxon>Bacteria</taxon>
        <taxon>Bacillati</taxon>
        <taxon>Mycoplasmatota</taxon>
        <taxon>Mycoplasmoidales</taxon>
        <taxon>Metamycoplasmataceae</taxon>
        <taxon>Mycoplasmopsis</taxon>
    </lineage>
</organism>
<sequence length="61" mass="7124">MKNDKEFILKAVEIDTIALEYASKKIIYNNEFIKEIIKINPASVTCVLNNIEKYSPEFISW</sequence>
<protein>
    <recommendedName>
        <fullName evidence="1">DUF4116 domain-containing protein</fullName>
    </recommendedName>
</protein>
<reference evidence="3" key="1">
    <citation type="submission" date="2018-06" db="EMBL/GenBank/DDBJ databases">
        <authorList>
            <consortium name="Pathogen Informatics"/>
        </authorList>
    </citation>
    <scope>NUCLEOTIDE SEQUENCE [LARGE SCALE GENOMIC DNA]</scope>
    <source>
        <strain evidence="3">NCTC10132</strain>
    </source>
</reference>
<evidence type="ECO:0000313" key="2">
    <source>
        <dbReference type="EMBL" id="SYV97255.1"/>
    </source>
</evidence>